<dbReference type="GO" id="GO:0071555">
    <property type="term" value="P:cell wall organization"/>
    <property type="evidence" value="ECO:0007669"/>
    <property type="project" value="UniProtKB-UniRule"/>
</dbReference>
<evidence type="ECO:0000256" key="3">
    <source>
        <dbReference type="ARBA" id="ARBA00022679"/>
    </source>
</evidence>
<dbReference type="GO" id="GO:0009252">
    <property type="term" value="P:peptidoglycan biosynthetic process"/>
    <property type="evidence" value="ECO:0007669"/>
    <property type="project" value="UniProtKB-UniPathway"/>
</dbReference>
<protein>
    <submittedName>
        <fullName evidence="9">L,D-transpeptidase</fullName>
    </submittedName>
</protein>
<feature type="active site" description="Proton donor/acceptor" evidence="7">
    <location>
        <position position="418"/>
    </location>
</feature>
<dbReference type="PROSITE" id="PS52029">
    <property type="entry name" value="LD_TPASE"/>
    <property type="match status" value="1"/>
</dbReference>
<keyword evidence="4 7" id="KW-0133">Cell shape</keyword>
<dbReference type="PANTHER" id="PTHR41533">
    <property type="entry name" value="L,D-TRANSPEPTIDASE HI_1667-RELATED"/>
    <property type="match status" value="1"/>
</dbReference>
<sequence>MKTFYSFTAILGLSFFISSFNTLENSNFSHKKTSNHTTVFNDTDLANAEKANDFFKRYADLKKYKSDVMSLYRTRTLGTIWFDEDEINEFGSVLYEKAKKTNDLVFPYQNEIDKLFDDSLENNPSKTDADMLLSSMYVLYTKKSNTDKKKLSYNDMLKDFLNYSTIEESSATANLDAKVEYDQYYKLEDVLKKYKKLDRSHKWKPIVPAESPYKELRPDAVSSTIAQVRNRLYLLGDLKQDSKSDVYDRELMDAVMKYKVRNGFKPNYILAEEHIKEMNIPLSEKMETLKLNMERCRAIASQIAASDEYVLVNVPSYEMVYVKNGKVQLNSPVFVGAPLTKTTIFNGEIDRIVFSPYWTVPQSIVQNELRSKIASDPNYLAEKNMEMVNGQVRQKPGPDNSLGLVKFMFPNSDDIYMHDTPSKTLFDFEKRTFSHGCINVKMAKELAVAMLKDYPEWTQAKIDKAMEGKVESSFKLSKKVPIYITYFTSLVNENGEIGFFQDVYEKDKELTGESAIAAQ</sequence>
<evidence type="ECO:0000259" key="8">
    <source>
        <dbReference type="PROSITE" id="PS52029"/>
    </source>
</evidence>
<feature type="active site" description="Nucleophile" evidence="7">
    <location>
        <position position="437"/>
    </location>
</feature>
<keyword evidence="5 7" id="KW-0573">Peptidoglycan synthesis</keyword>
<evidence type="ECO:0000256" key="2">
    <source>
        <dbReference type="ARBA" id="ARBA00005992"/>
    </source>
</evidence>
<dbReference type="GO" id="GO:0008360">
    <property type="term" value="P:regulation of cell shape"/>
    <property type="evidence" value="ECO:0007669"/>
    <property type="project" value="UniProtKB-UniRule"/>
</dbReference>
<organism evidence="9 10">
    <name type="scientific">Flavobacterium crocinum</name>
    <dbReference type="NCBI Taxonomy" id="2183896"/>
    <lineage>
        <taxon>Bacteria</taxon>
        <taxon>Pseudomonadati</taxon>
        <taxon>Bacteroidota</taxon>
        <taxon>Flavobacteriia</taxon>
        <taxon>Flavobacteriales</taxon>
        <taxon>Flavobacteriaceae</taxon>
        <taxon>Flavobacterium</taxon>
    </lineage>
</organism>
<comment type="pathway">
    <text evidence="1 7">Cell wall biogenesis; peptidoglycan biosynthesis.</text>
</comment>
<dbReference type="GO" id="GO:0016740">
    <property type="term" value="F:transferase activity"/>
    <property type="evidence" value="ECO:0007669"/>
    <property type="project" value="UniProtKB-KW"/>
</dbReference>
<evidence type="ECO:0000256" key="7">
    <source>
        <dbReference type="PROSITE-ProRule" id="PRU01373"/>
    </source>
</evidence>
<dbReference type="InterPro" id="IPR038063">
    <property type="entry name" value="Transpep_catalytic_dom"/>
</dbReference>
<keyword evidence="3" id="KW-0808">Transferase</keyword>
<evidence type="ECO:0000256" key="6">
    <source>
        <dbReference type="ARBA" id="ARBA00023316"/>
    </source>
</evidence>
<dbReference type="RefSeq" id="WP_109192526.1">
    <property type="nucleotide sequence ID" value="NZ_CP029255.1"/>
</dbReference>
<dbReference type="AlphaFoldDB" id="A0A2S1YLU7"/>
<dbReference type="SUPFAM" id="SSF141523">
    <property type="entry name" value="L,D-transpeptidase catalytic domain-like"/>
    <property type="match status" value="1"/>
</dbReference>
<dbReference type="EMBL" id="CP029255">
    <property type="protein sequence ID" value="AWK05054.1"/>
    <property type="molecule type" value="Genomic_DNA"/>
</dbReference>
<dbReference type="OrthoDB" id="9778545at2"/>
<dbReference type="InterPro" id="IPR052905">
    <property type="entry name" value="LD-transpeptidase_YkuD-like"/>
</dbReference>
<dbReference type="Gene3D" id="2.40.440.10">
    <property type="entry name" value="L,D-transpeptidase catalytic domain-like"/>
    <property type="match status" value="1"/>
</dbReference>
<proteinExistence type="inferred from homology"/>
<dbReference type="InterPro" id="IPR005490">
    <property type="entry name" value="LD_TPept_cat_dom"/>
</dbReference>
<evidence type="ECO:0000313" key="10">
    <source>
        <dbReference type="Proteomes" id="UP000245250"/>
    </source>
</evidence>
<dbReference type="PANTHER" id="PTHR41533:SF2">
    <property type="entry name" value="BLR7131 PROTEIN"/>
    <property type="match status" value="1"/>
</dbReference>
<keyword evidence="6 7" id="KW-0961">Cell wall biogenesis/degradation</keyword>
<dbReference type="KEGG" id="fcr:HYN56_12765"/>
<evidence type="ECO:0000256" key="4">
    <source>
        <dbReference type="ARBA" id="ARBA00022960"/>
    </source>
</evidence>
<dbReference type="GO" id="GO:0004180">
    <property type="term" value="F:carboxypeptidase activity"/>
    <property type="evidence" value="ECO:0007669"/>
    <property type="project" value="UniProtKB-ARBA"/>
</dbReference>
<comment type="similarity">
    <text evidence="2">Belongs to the YkuD family.</text>
</comment>
<evidence type="ECO:0000313" key="9">
    <source>
        <dbReference type="EMBL" id="AWK05054.1"/>
    </source>
</evidence>
<dbReference type="Pfam" id="PF03734">
    <property type="entry name" value="YkuD"/>
    <property type="match status" value="1"/>
</dbReference>
<keyword evidence="10" id="KW-1185">Reference proteome</keyword>
<feature type="domain" description="L,D-TPase catalytic" evidence="8">
    <location>
        <begin position="308"/>
        <end position="463"/>
    </location>
</feature>
<evidence type="ECO:0000256" key="1">
    <source>
        <dbReference type="ARBA" id="ARBA00004752"/>
    </source>
</evidence>
<dbReference type="Proteomes" id="UP000245250">
    <property type="component" value="Chromosome"/>
</dbReference>
<dbReference type="UniPathway" id="UPA00219"/>
<evidence type="ECO:0000256" key="5">
    <source>
        <dbReference type="ARBA" id="ARBA00022984"/>
    </source>
</evidence>
<accession>A0A2S1YLU7</accession>
<reference evidence="9 10" key="1">
    <citation type="submission" date="2018-05" db="EMBL/GenBank/DDBJ databases">
        <title>Genome sequencing of Flavobacterium sp. HYN0056.</title>
        <authorList>
            <person name="Yi H."/>
            <person name="Baek C."/>
        </authorList>
    </citation>
    <scope>NUCLEOTIDE SEQUENCE [LARGE SCALE GENOMIC DNA]</scope>
    <source>
        <strain evidence="9 10">HYN0056</strain>
    </source>
</reference>
<name>A0A2S1YLU7_9FLAO</name>
<dbReference type="CDD" id="cd16913">
    <property type="entry name" value="YkuD_like"/>
    <property type="match status" value="1"/>
</dbReference>
<gene>
    <name evidence="9" type="ORF">HYN56_12765</name>
</gene>